<sequence length="536" mass="59885">MNLITDQWIPVRHTDGTSGRIRPAQLGAMDNPPVALDAPRADFNGALAQFLIGLLQTAFPPADGDEWLDRLEQPPSEQELGHAFSGYAHAFDLDGDGPRFMQDYEALEKTLTEQKLENAAKPIEWLLIDSPSENTLENNTDHFVKRGYAARLCPACAATALFTLQLNAPSGGVGHRTSLRGGGPLTTLVTLDPKGSDLPDTLWHNLWLNILPATARLTGNPGRDTPEDIFPWLAPTRTSNPEAGGQDTTPMDAHPHQMYWAMPRRIRLDFDELHAGSCDLCGAEGQVVRRYFTINYGINYTGAWRHPLSPYRERNEGEPLPLHPQPGGIGYRLWPGLVYSKTEGKQRIVPALVVEEFLREAVGMGQARIWAFGYDMDNMKPRCWYEATLPLYRVPDSILADFAQCIRQMIESADLVSGILKTCIKEAWFKRPGDARGNTGFLADGFWQHTETDFYAHLPRLIAAIPQDRDREVLADWYGALKRAAQTLFDEWTSSGDVAFSEPERIARAHDKLVKQLNGRKLKHLLSLPTTQENVA</sequence>
<name>A0A1E7YMJ5_9PROT</name>
<evidence type="ECO:0000313" key="2">
    <source>
        <dbReference type="Proteomes" id="UP000175616"/>
    </source>
</evidence>
<dbReference type="InterPro" id="IPR013381">
    <property type="entry name" value="CRISPR-assoc_prot_Cse1"/>
</dbReference>
<reference evidence="1 2" key="1">
    <citation type="submission" date="2016-06" db="EMBL/GenBank/DDBJ databases">
        <title>Gene turnover analysis identifies the evolutionary adaptation of the extremophile Acidithiobacillus caldus.</title>
        <authorList>
            <person name="Zhang X."/>
        </authorList>
    </citation>
    <scope>NUCLEOTIDE SEQUENCE [LARGE SCALE GENOMIC DNA]</scope>
    <source>
        <strain evidence="1 2">DX</strain>
    </source>
</reference>
<dbReference type="CDD" id="cd09729">
    <property type="entry name" value="Cse1_I-E"/>
    <property type="match status" value="1"/>
</dbReference>
<dbReference type="Pfam" id="PF09481">
    <property type="entry name" value="CRISPR_Cse1"/>
    <property type="match status" value="1"/>
</dbReference>
<dbReference type="Proteomes" id="UP000175616">
    <property type="component" value="Unassembled WGS sequence"/>
</dbReference>
<dbReference type="NCBIfam" id="TIGR02547">
    <property type="entry name" value="casA_cse1"/>
    <property type="match status" value="1"/>
</dbReference>
<accession>A0A1E7YMJ5</accession>
<evidence type="ECO:0000313" key="1">
    <source>
        <dbReference type="EMBL" id="OFC35077.1"/>
    </source>
</evidence>
<dbReference type="RefSeq" id="WP_070114296.1">
    <property type="nucleotide sequence ID" value="NZ_JABBDM010000001.1"/>
</dbReference>
<protein>
    <submittedName>
        <fullName evidence="1">Type I-E CRISPR-associated protein Cse1/CasA</fullName>
    </submittedName>
</protein>
<dbReference type="AlphaFoldDB" id="A0A1E7YMJ5"/>
<comment type="caution">
    <text evidence="1">The sequence shown here is derived from an EMBL/GenBank/DDBJ whole genome shotgun (WGS) entry which is preliminary data.</text>
</comment>
<proteinExistence type="predicted"/>
<gene>
    <name evidence="1" type="ORF">BAE27_08185</name>
</gene>
<organism evidence="1 2">
    <name type="scientific">Acidithiobacillus caldus</name>
    <dbReference type="NCBI Taxonomy" id="33059"/>
    <lineage>
        <taxon>Bacteria</taxon>
        <taxon>Pseudomonadati</taxon>
        <taxon>Pseudomonadota</taxon>
        <taxon>Acidithiobacillia</taxon>
        <taxon>Acidithiobacillales</taxon>
        <taxon>Acidithiobacillaceae</taxon>
        <taxon>Acidithiobacillus</taxon>
    </lineage>
</organism>
<dbReference type="EMBL" id="LZYE01000211">
    <property type="protein sequence ID" value="OFC35077.1"/>
    <property type="molecule type" value="Genomic_DNA"/>
</dbReference>